<dbReference type="InterPro" id="IPR010985">
    <property type="entry name" value="Ribbon_hlx_hlx"/>
</dbReference>
<accession>A0A5E7YWD2</accession>
<dbReference type="SUPFAM" id="SSF47598">
    <property type="entry name" value="Ribbon-helix-helix"/>
    <property type="match status" value="1"/>
</dbReference>
<dbReference type="GO" id="GO:0006355">
    <property type="term" value="P:regulation of DNA-templated transcription"/>
    <property type="evidence" value="ECO:0007669"/>
    <property type="project" value="InterPro"/>
</dbReference>
<organism evidence="1 2">
    <name type="scientific">Sphingomonas aurantiaca</name>
    <dbReference type="NCBI Taxonomy" id="185949"/>
    <lineage>
        <taxon>Bacteria</taxon>
        <taxon>Pseudomonadati</taxon>
        <taxon>Pseudomonadota</taxon>
        <taxon>Alphaproteobacteria</taxon>
        <taxon>Sphingomonadales</taxon>
        <taxon>Sphingomonadaceae</taxon>
        <taxon>Sphingomonas</taxon>
    </lineage>
</organism>
<dbReference type="Proteomes" id="UP000326857">
    <property type="component" value="Unassembled WGS sequence"/>
</dbReference>
<reference evidence="1 2" key="1">
    <citation type="submission" date="2019-09" db="EMBL/GenBank/DDBJ databases">
        <authorList>
            <person name="Dittami M. S."/>
        </authorList>
    </citation>
    <scope>NUCLEOTIDE SEQUENCE [LARGE SCALE GENOMIC DNA]</scope>
    <source>
        <strain evidence="1">SPHINGO391</strain>
    </source>
</reference>
<dbReference type="Gene3D" id="6.10.10.120">
    <property type="entry name" value="Antitoxin ParD1-like"/>
    <property type="match status" value="1"/>
</dbReference>
<evidence type="ECO:0000313" key="1">
    <source>
        <dbReference type="EMBL" id="VVT11072.1"/>
    </source>
</evidence>
<dbReference type="EMBL" id="CABVLI010000036">
    <property type="protein sequence ID" value="VVT11072.1"/>
    <property type="molecule type" value="Genomic_DNA"/>
</dbReference>
<name>A0A5E7YWD2_9SPHN</name>
<sequence>MASIKISLPDSVHDYVQARVDRGQYASASEYVRDLISRDQGGVENEQRWLRELDLSVSDTLAEMKAGGGVDLDTACDAACADIGGLARSSRA</sequence>
<dbReference type="RefSeq" id="WP_056411259.1">
    <property type="nucleotide sequence ID" value="NZ_JASPFN010000001.1"/>
</dbReference>
<dbReference type="CDD" id="cd22231">
    <property type="entry name" value="RHH_NikR_HicB-like"/>
    <property type="match status" value="1"/>
</dbReference>
<dbReference type="InterPro" id="IPR038296">
    <property type="entry name" value="ParD_sf"/>
</dbReference>
<gene>
    <name evidence="1" type="ORF">SPHINGO391_410006</name>
</gene>
<dbReference type="AlphaFoldDB" id="A0A5E7YWD2"/>
<proteinExistence type="predicted"/>
<evidence type="ECO:0000313" key="2">
    <source>
        <dbReference type="Proteomes" id="UP000326857"/>
    </source>
</evidence>
<protein>
    <submittedName>
        <fullName evidence="1">ParD protein (Antitoxin to ParE)</fullName>
    </submittedName>
</protein>